<feature type="region of interest" description="Disordered" evidence="1">
    <location>
        <begin position="66"/>
        <end position="105"/>
    </location>
</feature>
<evidence type="ECO:0000313" key="2">
    <source>
        <dbReference type="EMBL" id="CAG7832031.1"/>
    </source>
</evidence>
<protein>
    <submittedName>
        <fullName evidence="2">Uncharacterized protein</fullName>
    </submittedName>
</protein>
<evidence type="ECO:0000256" key="1">
    <source>
        <dbReference type="SAM" id="MobiDB-lite"/>
    </source>
</evidence>
<dbReference type="EMBL" id="CAJVCH010563199">
    <property type="protein sequence ID" value="CAG7832031.1"/>
    <property type="molecule type" value="Genomic_DNA"/>
</dbReference>
<sequence length="105" mass="11567">MDSISTNSSNFRVNVTGSDVNDAGSFLTWIYLPDLVEYISKISGEFNLASQNEKSCCVVVTLEEERADQGETTTGRANEKKGSPSGVKSELTEFEENTEIFTENQ</sequence>
<reference evidence="2" key="1">
    <citation type="submission" date="2021-06" db="EMBL/GenBank/DDBJ databases">
        <authorList>
            <person name="Hodson N. C."/>
            <person name="Mongue J. A."/>
            <person name="Jaron S. K."/>
        </authorList>
    </citation>
    <scope>NUCLEOTIDE SEQUENCE</scope>
</reference>
<name>A0A8J2LHG7_9HEXA</name>
<dbReference type="AlphaFoldDB" id="A0A8J2LHG7"/>
<evidence type="ECO:0000313" key="3">
    <source>
        <dbReference type="Proteomes" id="UP000708208"/>
    </source>
</evidence>
<accession>A0A8J2LHG7</accession>
<keyword evidence="3" id="KW-1185">Reference proteome</keyword>
<comment type="caution">
    <text evidence="2">The sequence shown here is derived from an EMBL/GenBank/DDBJ whole genome shotgun (WGS) entry which is preliminary data.</text>
</comment>
<dbReference type="Proteomes" id="UP000708208">
    <property type="component" value="Unassembled WGS sequence"/>
</dbReference>
<organism evidence="2 3">
    <name type="scientific">Allacma fusca</name>
    <dbReference type="NCBI Taxonomy" id="39272"/>
    <lineage>
        <taxon>Eukaryota</taxon>
        <taxon>Metazoa</taxon>
        <taxon>Ecdysozoa</taxon>
        <taxon>Arthropoda</taxon>
        <taxon>Hexapoda</taxon>
        <taxon>Collembola</taxon>
        <taxon>Symphypleona</taxon>
        <taxon>Sminthuridae</taxon>
        <taxon>Allacma</taxon>
    </lineage>
</organism>
<gene>
    <name evidence="2" type="ORF">AFUS01_LOCUS41743</name>
</gene>
<proteinExistence type="predicted"/>